<keyword evidence="3" id="KW-1185">Reference proteome</keyword>
<dbReference type="RefSeq" id="WP_175471498.1">
    <property type="nucleotide sequence ID" value="NZ_FNBG01000035.1"/>
</dbReference>
<sequence length="422" mass="45624">MINVKNLGARGNGRHDDTAVIQKAFQLAAQRGDTVYFPNGVYMINPEKSLKISSGTIVKGTGGSAVIKADSKYFGMELIRIEGDDISISSISFDGNNRVNRVVVIGGGSHRINISNSFVANAAHSSDPDSDYYIGVVSGITVYGNSKDIVITGTKISNILATNLTSGSLIARGIYVTTAWESTETIVRNLLITGCYIHHVEPADDGDGIYIEDRAMDHNEGQDVYSIISNNRFDHCAKRAIKIYANGTMIVGNQITNTYLNNNYYKGTDKGGLAPDMYSAISIYGSNHLIESNMISGSGSFYSGIEVDFNEAADDITIQSNSISMGDSSNIQGKTAIRLGNIVNFKVLTNHLSNGERGIWIWKNANSGLISNNDIKMQGGGIDLSTYLPGYVQSNIMCSFNRIQAPKYTIQTAPSNQNVVIM</sequence>
<dbReference type="STRING" id="670482.SAMN04488542_13521"/>
<name>A0A1G7T8J0_9BACL</name>
<dbReference type="Pfam" id="PF12708">
    <property type="entry name" value="Pect-lyase_RHGA_epim"/>
    <property type="match status" value="1"/>
</dbReference>
<dbReference type="InterPro" id="IPR012334">
    <property type="entry name" value="Pectin_lyas_fold"/>
</dbReference>
<feature type="domain" description="Rhamnogalacturonase A/B/Epimerase-like pectate lyase" evidence="1">
    <location>
        <begin position="2"/>
        <end position="255"/>
    </location>
</feature>
<organism evidence="2 3">
    <name type="scientific">Fontibacillus panacisegetis</name>
    <dbReference type="NCBI Taxonomy" id="670482"/>
    <lineage>
        <taxon>Bacteria</taxon>
        <taxon>Bacillati</taxon>
        <taxon>Bacillota</taxon>
        <taxon>Bacilli</taxon>
        <taxon>Bacillales</taxon>
        <taxon>Paenibacillaceae</taxon>
        <taxon>Fontibacillus</taxon>
    </lineage>
</organism>
<dbReference type="AlphaFoldDB" id="A0A1G7T8J0"/>
<proteinExistence type="predicted"/>
<dbReference type="SUPFAM" id="SSF51126">
    <property type="entry name" value="Pectin lyase-like"/>
    <property type="match status" value="1"/>
</dbReference>
<protein>
    <submittedName>
        <fullName evidence="2">Pectate lyase superfamily protein</fullName>
    </submittedName>
</protein>
<evidence type="ECO:0000313" key="3">
    <source>
        <dbReference type="Proteomes" id="UP000198972"/>
    </source>
</evidence>
<dbReference type="InterPro" id="IPR011050">
    <property type="entry name" value="Pectin_lyase_fold/virulence"/>
</dbReference>
<dbReference type="EMBL" id="FNBG01000035">
    <property type="protein sequence ID" value="SDG31677.1"/>
    <property type="molecule type" value="Genomic_DNA"/>
</dbReference>
<accession>A0A1G7T8J0</accession>
<keyword evidence="2" id="KW-0456">Lyase</keyword>
<dbReference type="SMART" id="SM00710">
    <property type="entry name" value="PbH1"/>
    <property type="match status" value="8"/>
</dbReference>
<dbReference type="GO" id="GO:0016829">
    <property type="term" value="F:lyase activity"/>
    <property type="evidence" value="ECO:0007669"/>
    <property type="project" value="UniProtKB-KW"/>
</dbReference>
<dbReference type="Gene3D" id="2.160.20.10">
    <property type="entry name" value="Single-stranded right-handed beta-helix, Pectin lyase-like"/>
    <property type="match status" value="1"/>
</dbReference>
<dbReference type="Proteomes" id="UP000198972">
    <property type="component" value="Unassembled WGS sequence"/>
</dbReference>
<dbReference type="InterPro" id="IPR024535">
    <property type="entry name" value="RHGA/B-epi-like_pectate_lyase"/>
</dbReference>
<evidence type="ECO:0000313" key="2">
    <source>
        <dbReference type="EMBL" id="SDG31677.1"/>
    </source>
</evidence>
<dbReference type="InterPro" id="IPR006626">
    <property type="entry name" value="PbH1"/>
</dbReference>
<gene>
    <name evidence="2" type="ORF">SAMN04488542_13521</name>
</gene>
<reference evidence="2 3" key="1">
    <citation type="submission" date="2016-10" db="EMBL/GenBank/DDBJ databases">
        <authorList>
            <person name="de Groot N.N."/>
        </authorList>
    </citation>
    <scope>NUCLEOTIDE SEQUENCE [LARGE SCALE GENOMIC DNA]</scope>
    <source>
        <strain evidence="2 3">DSM 28129</strain>
    </source>
</reference>
<evidence type="ECO:0000259" key="1">
    <source>
        <dbReference type="Pfam" id="PF12708"/>
    </source>
</evidence>